<dbReference type="InterPro" id="IPR015421">
    <property type="entry name" value="PyrdxlP-dep_Trfase_major"/>
</dbReference>
<dbReference type="Proteomes" id="UP000075260">
    <property type="component" value="Unassembled WGS sequence"/>
</dbReference>
<dbReference type="Gene3D" id="3.90.1150.10">
    <property type="entry name" value="Aspartate Aminotransferase, domain 1"/>
    <property type="match status" value="1"/>
</dbReference>
<evidence type="ECO:0000313" key="5">
    <source>
        <dbReference type="EMBL" id="KYF63487.1"/>
    </source>
</evidence>
<evidence type="ECO:0000256" key="1">
    <source>
        <dbReference type="ARBA" id="ARBA00022642"/>
    </source>
</evidence>
<dbReference type="OrthoDB" id="5501089at2"/>
<dbReference type="InterPro" id="IPR015424">
    <property type="entry name" value="PyrdxlP-dep_Trfase"/>
</dbReference>
<proteinExistence type="predicted"/>
<name>A0A150Q655_SORCE</name>
<keyword evidence="2" id="KW-0378">Hydrolase</keyword>
<dbReference type="InterPro" id="IPR010111">
    <property type="entry name" value="Kynureninase"/>
</dbReference>
<dbReference type="InterPro" id="IPR015422">
    <property type="entry name" value="PyrdxlP-dep_Trfase_small"/>
</dbReference>
<reference evidence="5 6" key="1">
    <citation type="submission" date="2014-02" db="EMBL/GenBank/DDBJ databases">
        <title>The small core and large imbalanced accessory genome model reveals a collaborative survival strategy of Sorangium cellulosum strains in nature.</title>
        <authorList>
            <person name="Han K."/>
            <person name="Peng R."/>
            <person name="Blom J."/>
            <person name="Li Y.-Z."/>
        </authorList>
    </citation>
    <scope>NUCLEOTIDE SEQUENCE [LARGE SCALE GENOMIC DNA]</scope>
    <source>
        <strain evidence="5 6">So0008-312</strain>
    </source>
</reference>
<protein>
    <recommendedName>
        <fullName evidence="4">Aminotransferase class V domain-containing protein</fullName>
    </recommendedName>
</protein>
<keyword evidence="3" id="KW-0663">Pyridoxal phosphate</keyword>
<comment type="caution">
    <text evidence="5">The sequence shown here is derived from an EMBL/GenBank/DDBJ whole genome shotgun (WGS) entry which is preliminary data.</text>
</comment>
<dbReference type="AlphaFoldDB" id="A0A150Q655"/>
<dbReference type="GO" id="GO:0006569">
    <property type="term" value="P:L-tryptophan catabolic process"/>
    <property type="evidence" value="ECO:0007669"/>
    <property type="project" value="InterPro"/>
</dbReference>
<evidence type="ECO:0000256" key="3">
    <source>
        <dbReference type="ARBA" id="ARBA00022898"/>
    </source>
</evidence>
<gene>
    <name evidence="5" type="ORF">BE15_17965</name>
</gene>
<dbReference type="Gene3D" id="3.40.640.10">
    <property type="entry name" value="Type I PLP-dependent aspartate aminotransferase-like (Major domain)"/>
    <property type="match status" value="1"/>
</dbReference>
<dbReference type="Pfam" id="PF22580">
    <property type="entry name" value="KYNU_C"/>
    <property type="match status" value="1"/>
</dbReference>
<dbReference type="Pfam" id="PF00266">
    <property type="entry name" value="Aminotran_5"/>
    <property type="match status" value="1"/>
</dbReference>
<dbReference type="GO" id="GO:0030170">
    <property type="term" value="F:pyridoxal phosphate binding"/>
    <property type="evidence" value="ECO:0007669"/>
    <property type="project" value="InterPro"/>
</dbReference>
<dbReference type="EMBL" id="JEMA01000995">
    <property type="protein sequence ID" value="KYF63487.1"/>
    <property type="molecule type" value="Genomic_DNA"/>
</dbReference>
<dbReference type="GO" id="GO:0009435">
    <property type="term" value="P:NAD+ biosynthetic process"/>
    <property type="evidence" value="ECO:0007669"/>
    <property type="project" value="InterPro"/>
</dbReference>
<dbReference type="RefSeq" id="WP_061612131.1">
    <property type="nucleotide sequence ID" value="NZ_JEMA01000995.1"/>
</dbReference>
<sequence length="399" mass="43348">MQGDAEQSFSFDLDAFRAAYSRFLAPADGEAQRILLTGHSHQAWPDVARDALAACFDDAARLVDDKWDAAVFPKRAAVGEAILERMGFDRGDAIVFGQNTHELVYRLITALPRRERPRIVTTQGEFHSLRRQLARLDEEGVEVEWVSVEPRAALADRLLAALRPGTSMLAISAVLFESATVVPRLDEIVARAAEIGAVPLVDAYHAFNVVPVAWGRAAPHVFAVAGGYKYAAMGEGICWMRVPRASELRPVFTGWFADFGALAGSGGGVAYAPGGARFAGSTFDPAALYRAAAALEHWDRFGLTVPRLRAISLRQTGRILGLLDAAGRAGDVISPREPERRGGFVAVRAERAGDIVERLRARRVLVDARRDVLRIGPAPYLTDAEIDEGVAVLLEELDN</sequence>
<feature type="domain" description="Aminotransferase class V" evidence="4">
    <location>
        <begin position="91"/>
        <end position="307"/>
    </location>
</feature>
<dbReference type="SUPFAM" id="SSF53383">
    <property type="entry name" value="PLP-dependent transferases"/>
    <property type="match status" value="1"/>
</dbReference>
<accession>A0A150Q655</accession>
<dbReference type="InterPro" id="IPR000192">
    <property type="entry name" value="Aminotrans_V_dom"/>
</dbReference>
<evidence type="ECO:0000259" key="4">
    <source>
        <dbReference type="Pfam" id="PF00266"/>
    </source>
</evidence>
<dbReference type="PANTHER" id="PTHR43586">
    <property type="entry name" value="CYSTEINE DESULFURASE"/>
    <property type="match status" value="1"/>
</dbReference>
<organism evidence="5 6">
    <name type="scientific">Sorangium cellulosum</name>
    <name type="common">Polyangium cellulosum</name>
    <dbReference type="NCBI Taxonomy" id="56"/>
    <lineage>
        <taxon>Bacteria</taxon>
        <taxon>Pseudomonadati</taxon>
        <taxon>Myxococcota</taxon>
        <taxon>Polyangia</taxon>
        <taxon>Polyangiales</taxon>
        <taxon>Polyangiaceae</taxon>
        <taxon>Sorangium</taxon>
    </lineage>
</organism>
<evidence type="ECO:0000313" key="6">
    <source>
        <dbReference type="Proteomes" id="UP000075260"/>
    </source>
</evidence>
<dbReference type="GO" id="GO:0005737">
    <property type="term" value="C:cytoplasm"/>
    <property type="evidence" value="ECO:0007669"/>
    <property type="project" value="InterPro"/>
</dbReference>
<keyword evidence="1" id="KW-0662">Pyridine nucleotide biosynthesis</keyword>
<dbReference type="GO" id="GO:0030429">
    <property type="term" value="F:kynureninase activity"/>
    <property type="evidence" value="ECO:0007669"/>
    <property type="project" value="InterPro"/>
</dbReference>
<evidence type="ECO:0000256" key="2">
    <source>
        <dbReference type="ARBA" id="ARBA00022801"/>
    </source>
</evidence>